<evidence type="ECO:0000259" key="1">
    <source>
        <dbReference type="PROSITE" id="PS51203"/>
    </source>
</evidence>
<evidence type="ECO:0000313" key="3">
    <source>
        <dbReference type="Proteomes" id="UP000002729"/>
    </source>
</evidence>
<sequence length="170" mass="19240">MDAKGEVRSVGSLTPKGSEKGRYQFKHEGRVIYEWDQSLEDVNIYITPPPGVVPDMIDCTISPNHLRLGLRGNPPFLDEATGGPVVVKESHWYMNDGELTVLFAKMRKGETWDGALATRGKVDPFTRQEIQREMMLERFQEENPGFDFRSAEFNGQVPDPRAFMGGVKYT</sequence>
<dbReference type="SUPFAM" id="SSF49764">
    <property type="entry name" value="HSP20-like chaperones"/>
    <property type="match status" value="1"/>
</dbReference>
<dbReference type="EMBL" id="GL833120">
    <property type="protein sequence ID" value="EGB13190.1"/>
    <property type="molecule type" value="Genomic_DNA"/>
</dbReference>
<dbReference type="OrthoDB" id="515366at2759"/>
<evidence type="ECO:0000313" key="2">
    <source>
        <dbReference type="EMBL" id="EGB13190.1"/>
    </source>
</evidence>
<dbReference type="InParanoid" id="F0XX75"/>
<dbReference type="FunCoup" id="F0XX75">
    <property type="interactions" value="428"/>
</dbReference>
<feature type="domain" description="CS" evidence="1">
    <location>
        <begin position="28"/>
        <end position="116"/>
    </location>
</feature>
<dbReference type="Gene3D" id="1.20.5.740">
    <property type="entry name" value="Single helix bin"/>
    <property type="match status" value="1"/>
</dbReference>
<dbReference type="InterPro" id="IPR008978">
    <property type="entry name" value="HSP20-like_chaperone"/>
</dbReference>
<keyword evidence="3" id="KW-1185">Reference proteome</keyword>
<name>F0XX75_AURAN</name>
<dbReference type="PROSITE" id="PS51203">
    <property type="entry name" value="CS"/>
    <property type="match status" value="1"/>
</dbReference>
<dbReference type="GO" id="GO:0051082">
    <property type="term" value="F:unfolded protein binding"/>
    <property type="evidence" value="ECO:0007669"/>
    <property type="project" value="TreeGrafter"/>
</dbReference>
<dbReference type="PANTHER" id="PTHR12356">
    <property type="entry name" value="NUCLEAR MOVEMENT PROTEIN NUDC"/>
    <property type="match status" value="1"/>
</dbReference>
<dbReference type="CDD" id="cd06467">
    <property type="entry name" value="p23_NUDC_like"/>
    <property type="match status" value="1"/>
</dbReference>
<dbReference type="AlphaFoldDB" id="F0XX75"/>
<dbReference type="Gene3D" id="2.60.40.790">
    <property type="match status" value="1"/>
</dbReference>
<reference evidence="2 3" key="1">
    <citation type="journal article" date="2011" name="Proc. Natl. Acad. Sci. U.S.A.">
        <title>Niche of harmful alga Aureococcus anophagefferens revealed through ecogenomics.</title>
        <authorList>
            <person name="Gobler C.J."/>
            <person name="Berry D.L."/>
            <person name="Dyhrman S.T."/>
            <person name="Wilhelm S.W."/>
            <person name="Salamov A."/>
            <person name="Lobanov A.V."/>
            <person name="Zhang Y."/>
            <person name="Collier J.L."/>
            <person name="Wurch L.L."/>
            <person name="Kustka A.B."/>
            <person name="Dill B.D."/>
            <person name="Shah M."/>
            <person name="VerBerkmoes N.C."/>
            <person name="Kuo A."/>
            <person name="Terry A."/>
            <person name="Pangilinan J."/>
            <person name="Lindquist E.A."/>
            <person name="Lucas S."/>
            <person name="Paulsen I.T."/>
            <person name="Hattenrath-Lehmann T.K."/>
            <person name="Talmage S.C."/>
            <person name="Walker E.A."/>
            <person name="Koch F."/>
            <person name="Burson A.M."/>
            <person name="Marcoval M.A."/>
            <person name="Tang Y.Z."/>
            <person name="Lecleir G.R."/>
            <person name="Coyne K.J."/>
            <person name="Berg G.M."/>
            <person name="Bertrand E.M."/>
            <person name="Saito M.A."/>
            <person name="Gladyshev V.N."/>
            <person name="Grigoriev I.V."/>
        </authorList>
    </citation>
    <scope>NUCLEOTIDE SEQUENCE [LARGE SCALE GENOMIC DNA]</scope>
    <source>
        <strain evidence="3">CCMP 1984</strain>
    </source>
</reference>
<dbReference type="RefSeq" id="XP_009032783.1">
    <property type="nucleotide sequence ID" value="XM_009034535.1"/>
</dbReference>
<dbReference type="KEGG" id="aaf:AURANDRAFT_18373"/>
<dbReference type="GO" id="GO:0005737">
    <property type="term" value="C:cytoplasm"/>
    <property type="evidence" value="ECO:0007669"/>
    <property type="project" value="TreeGrafter"/>
</dbReference>
<proteinExistence type="predicted"/>
<dbReference type="OMA" id="RDVECSL"/>
<dbReference type="GO" id="GO:0006457">
    <property type="term" value="P:protein folding"/>
    <property type="evidence" value="ECO:0007669"/>
    <property type="project" value="TreeGrafter"/>
</dbReference>
<dbReference type="InterPro" id="IPR007052">
    <property type="entry name" value="CS_dom"/>
</dbReference>
<dbReference type="GeneID" id="20218975"/>
<dbReference type="Pfam" id="PF04969">
    <property type="entry name" value="CS"/>
    <property type="match status" value="1"/>
</dbReference>
<dbReference type="InterPro" id="IPR037898">
    <property type="entry name" value="NudC_fam"/>
</dbReference>
<dbReference type="PANTHER" id="PTHR12356:SF18">
    <property type="entry name" value="NUDC DOMAIN-CONTAINING PROTEIN 2"/>
    <property type="match status" value="1"/>
</dbReference>
<dbReference type="Proteomes" id="UP000002729">
    <property type="component" value="Unassembled WGS sequence"/>
</dbReference>
<dbReference type="eggNOG" id="KOG2265">
    <property type="taxonomic scope" value="Eukaryota"/>
</dbReference>
<accession>F0XX75</accession>
<protein>
    <recommendedName>
        <fullName evidence="1">CS domain-containing protein</fullName>
    </recommendedName>
</protein>
<organism evidence="3">
    <name type="scientific">Aureococcus anophagefferens</name>
    <name type="common">Harmful bloom alga</name>
    <dbReference type="NCBI Taxonomy" id="44056"/>
    <lineage>
        <taxon>Eukaryota</taxon>
        <taxon>Sar</taxon>
        <taxon>Stramenopiles</taxon>
        <taxon>Ochrophyta</taxon>
        <taxon>Pelagophyceae</taxon>
        <taxon>Pelagomonadales</taxon>
        <taxon>Pelagomonadaceae</taxon>
        <taxon>Aureococcus</taxon>
    </lineage>
</organism>
<gene>
    <name evidence="2" type="ORF">AURANDRAFT_18373</name>
</gene>